<evidence type="ECO:0000313" key="1">
    <source>
        <dbReference type="EMBL" id="PZE17571.1"/>
    </source>
</evidence>
<sequence>MKKIPKPLPCNERWAKMTPTEGGRTCQSCAKLIVDFRKKSWSGIAEIQEKNNNTICGVYSKKQLKNWGQEPPVNFRTLRKTASIVAISTAVSCSILSKGQNNNKDLVIYGTVSGDYFKKQHAKIPIENAIIRIDSLNIESKTDSLGNFSFTVQRNQLNDSIVELTTISEFYGEQHVSVNTSSISNDSLRIEHYLKPVLIKDISEPTMFYAAPPTIIESLKEKIDTLNRKK</sequence>
<proteinExistence type="predicted"/>
<dbReference type="RefSeq" id="WP_111062531.1">
    <property type="nucleotide sequence ID" value="NZ_JBHUCU010000027.1"/>
</dbReference>
<dbReference type="EMBL" id="QKSB01000003">
    <property type="protein sequence ID" value="PZE17571.1"/>
    <property type="molecule type" value="Genomic_DNA"/>
</dbReference>
<reference evidence="1 2" key="1">
    <citation type="submission" date="2018-06" db="EMBL/GenBank/DDBJ databases">
        <title>The draft genome sequence of Crocinitomix sp. SM1701.</title>
        <authorList>
            <person name="Zhang X."/>
        </authorList>
    </citation>
    <scope>NUCLEOTIDE SEQUENCE [LARGE SCALE GENOMIC DNA]</scope>
    <source>
        <strain evidence="1 2">SM1701</strain>
    </source>
</reference>
<name>A0A2W1N3G3_9FLAO</name>
<dbReference type="OrthoDB" id="7432683at2"/>
<accession>A0A2W1N3G3</accession>
<evidence type="ECO:0008006" key="3">
    <source>
        <dbReference type="Google" id="ProtNLM"/>
    </source>
</evidence>
<protein>
    <recommendedName>
        <fullName evidence="3">Carboxypeptidase-like regulatory domain-containing protein</fullName>
    </recommendedName>
</protein>
<dbReference type="AlphaFoldDB" id="A0A2W1N3G3"/>
<dbReference type="Proteomes" id="UP000249248">
    <property type="component" value="Unassembled WGS sequence"/>
</dbReference>
<comment type="caution">
    <text evidence="1">The sequence shown here is derived from an EMBL/GenBank/DDBJ whole genome shotgun (WGS) entry which is preliminary data.</text>
</comment>
<keyword evidence="2" id="KW-1185">Reference proteome</keyword>
<gene>
    <name evidence="1" type="ORF">DNU06_07005</name>
</gene>
<evidence type="ECO:0000313" key="2">
    <source>
        <dbReference type="Proteomes" id="UP000249248"/>
    </source>
</evidence>
<organism evidence="1 2">
    <name type="scientific">Putridiphycobacter roseus</name>
    <dbReference type="NCBI Taxonomy" id="2219161"/>
    <lineage>
        <taxon>Bacteria</taxon>
        <taxon>Pseudomonadati</taxon>
        <taxon>Bacteroidota</taxon>
        <taxon>Flavobacteriia</taxon>
        <taxon>Flavobacteriales</taxon>
        <taxon>Crocinitomicaceae</taxon>
        <taxon>Putridiphycobacter</taxon>
    </lineage>
</organism>